<dbReference type="EMBL" id="CP020441">
    <property type="protein sequence ID" value="ARC35313.1"/>
    <property type="molecule type" value="Genomic_DNA"/>
</dbReference>
<protein>
    <submittedName>
        <fullName evidence="4">Hydantoinase/oxoprolinase family protein</fullName>
    </submittedName>
</protein>
<dbReference type="RefSeq" id="WP_080620293.1">
    <property type="nucleotide sequence ID" value="NZ_CAWMZI010000002.1"/>
</dbReference>
<dbReference type="PANTHER" id="PTHR11365">
    <property type="entry name" value="5-OXOPROLINASE RELATED"/>
    <property type="match status" value="1"/>
</dbReference>
<dbReference type="InterPro" id="IPR008040">
    <property type="entry name" value="Hydant_A_N"/>
</dbReference>
<evidence type="ECO:0000259" key="2">
    <source>
        <dbReference type="Pfam" id="PF05378"/>
    </source>
</evidence>
<dbReference type="GO" id="GO:0006749">
    <property type="term" value="P:glutathione metabolic process"/>
    <property type="evidence" value="ECO:0007669"/>
    <property type="project" value="TreeGrafter"/>
</dbReference>
<evidence type="ECO:0000313" key="5">
    <source>
        <dbReference type="Proteomes" id="UP000191257"/>
    </source>
</evidence>
<evidence type="ECO:0000259" key="3">
    <source>
        <dbReference type="Pfam" id="PF19278"/>
    </source>
</evidence>
<reference evidence="4" key="1">
    <citation type="submission" date="2017-12" db="EMBL/GenBank/DDBJ databases">
        <title>FDA dAtabase for Regulatory Grade micrObial Sequences (FDA-ARGOS): Supporting development and validation of Infectious Disease Dx tests.</title>
        <authorList>
            <person name="Campos J."/>
            <person name="Goldberg B."/>
            <person name="Tallon L."/>
            <person name="Sadzewicz L."/>
            <person name="Sengamalay N."/>
            <person name="Ott S."/>
            <person name="Godinez A."/>
            <person name="Nagaraj S."/>
            <person name="Vyas G."/>
            <person name="Aluvathingal J."/>
            <person name="Nadendla S."/>
            <person name="Geyer C."/>
            <person name="Nandy P."/>
            <person name="Hobson J."/>
            <person name="Sichtig H."/>
        </authorList>
    </citation>
    <scope>NUCLEOTIDE SEQUENCE</scope>
    <source>
        <strain evidence="4">FDAARGOS_252</strain>
        <plasmid evidence="4">unnamed1</plasmid>
    </source>
</reference>
<feature type="domain" description="Acetophenone carboxylase-like C-terminal" evidence="3">
    <location>
        <begin position="498"/>
        <end position="664"/>
    </location>
</feature>
<geneLocation type="plasmid" evidence="4 5">
    <name>unnamed1</name>
</geneLocation>
<dbReference type="AlphaFoldDB" id="A0A1V0GN77"/>
<dbReference type="Pfam" id="PF19278">
    <property type="entry name" value="Hydant_A_C"/>
    <property type="match status" value="1"/>
</dbReference>
<name>A0A1V0GN77_9RHOB</name>
<dbReference type="InterPro" id="IPR045079">
    <property type="entry name" value="Oxoprolinase-like"/>
</dbReference>
<sequence length="676" mass="73679">MWRVGIDVGGTFTDLFAWEEKTGRQVTAKVLTTRQDRSIAVLESIEKAGIAIPDISYLMHGTTTATNALIERSYPDAALITTEGFRDTIEIGRQHRQHLYDPYQTKPKPIIKRRYRFTVPERTNVHGQTERPLDVEAARAVAERIKAAGIQSVAIGFINSYASGRHEEQMRDILRETCPDVHIVLSSETRPIFREHGRFVTTAVRAACMPVMVKYMDDLEKRLAANGFTGKLLILKSSGGVMSAEAARQHPEDMLESGPAGGVAYAGYLTEQSGFDRILHTDVGGTSFDVSIVEHGKGLITRDHQLEWEVPIVVPMLDIHSVGSGGGSIGWVDAGGSLRVGPKSAGSEPGPVCYGRGGTQPTITDANLLLGRLDPTLNGKIDLDGAAAEKAMERLAAQIGLPMLATAEGMIRIGCEYMAQAVKKVLVARGRDPRDFVYASFGGAGALAACFVARSMNIPRVIVPPHAGVASAFGATVMDLRQDIEQFYYAPVREADLDRVNAILDDLESRARTELVQQGFADAEGIEIIRSAQMRYVGQSYEVDTPLPRGVLTAADLPGIEDEFHNVHRQEFGVSSDDFAPAFVSFSVTAIGRMDDPPPVELHYSEDDRAALKGQRQVYFDGEWTACDVYEGEALTTHHRIAGPAIIEYDHACTVLPPRTQAHVNAMGALIIDIEI</sequence>
<dbReference type="InterPro" id="IPR002821">
    <property type="entry name" value="Hydantoinase_A"/>
</dbReference>
<dbReference type="KEGG" id="pye:A6J80_02070"/>
<evidence type="ECO:0000313" key="4">
    <source>
        <dbReference type="EMBL" id="ARC35313.1"/>
    </source>
</evidence>
<keyword evidence="4" id="KW-0614">Plasmid</keyword>
<proteinExistence type="predicted"/>
<dbReference type="InterPro" id="IPR049517">
    <property type="entry name" value="ACX-like_C"/>
</dbReference>
<evidence type="ECO:0000259" key="1">
    <source>
        <dbReference type="Pfam" id="PF01968"/>
    </source>
</evidence>
<feature type="domain" description="Hydantoinase/oxoprolinase N-terminal" evidence="2">
    <location>
        <begin position="3"/>
        <end position="178"/>
    </location>
</feature>
<organism evidence="4 5">
    <name type="scientific">Paracoccus yeei</name>
    <dbReference type="NCBI Taxonomy" id="147645"/>
    <lineage>
        <taxon>Bacteria</taxon>
        <taxon>Pseudomonadati</taxon>
        <taxon>Pseudomonadota</taxon>
        <taxon>Alphaproteobacteria</taxon>
        <taxon>Rhodobacterales</taxon>
        <taxon>Paracoccaceae</taxon>
        <taxon>Paracoccus</taxon>
    </lineage>
</organism>
<dbReference type="GO" id="GO:0005829">
    <property type="term" value="C:cytosol"/>
    <property type="evidence" value="ECO:0007669"/>
    <property type="project" value="TreeGrafter"/>
</dbReference>
<gene>
    <name evidence="4" type="ORF">A6J80_02070</name>
</gene>
<dbReference type="PANTHER" id="PTHR11365:SF23">
    <property type="entry name" value="HYPOTHETICAL 5-OXOPROLINASE (EUROFUNG)-RELATED"/>
    <property type="match status" value="1"/>
</dbReference>
<dbReference type="Pfam" id="PF01968">
    <property type="entry name" value="Hydantoinase_A"/>
    <property type="match status" value="1"/>
</dbReference>
<accession>A0A1V0GN77</accession>
<dbReference type="eggNOG" id="COG0145">
    <property type="taxonomic scope" value="Bacteria"/>
</dbReference>
<dbReference type="Pfam" id="PF05378">
    <property type="entry name" value="Hydant_A_N"/>
    <property type="match status" value="1"/>
</dbReference>
<dbReference type="Proteomes" id="UP000191257">
    <property type="component" value="Plasmid unnamed1"/>
</dbReference>
<feature type="domain" description="Hydantoinase A/oxoprolinase" evidence="1">
    <location>
        <begin position="198"/>
        <end position="483"/>
    </location>
</feature>
<dbReference type="GO" id="GO:0017168">
    <property type="term" value="F:5-oxoprolinase (ATP-hydrolyzing) activity"/>
    <property type="evidence" value="ECO:0007669"/>
    <property type="project" value="TreeGrafter"/>
</dbReference>
<keyword evidence="5" id="KW-1185">Reference proteome</keyword>